<evidence type="ECO:0000256" key="12">
    <source>
        <dbReference type="ARBA" id="ARBA00022741"/>
    </source>
</evidence>
<dbReference type="NCBIfam" id="TIGR00070">
    <property type="entry name" value="hisG"/>
    <property type="match status" value="1"/>
</dbReference>
<keyword evidence="13 16" id="KW-0067">ATP-binding</keyword>
<comment type="caution">
    <text evidence="18">The sequence shown here is derived from an EMBL/GenBank/DDBJ whole genome shotgun (WGS) entry which is preliminary data.</text>
</comment>
<dbReference type="OrthoDB" id="9806435at2"/>
<dbReference type="GO" id="GO:0003879">
    <property type="term" value="F:ATP phosphoribosyltransferase activity"/>
    <property type="evidence" value="ECO:0007669"/>
    <property type="project" value="UniProtKB-UniRule"/>
</dbReference>
<comment type="domain">
    <text evidence="16">Lacks the C-terminal regulatory region which is replaced by HisZ.</text>
</comment>
<keyword evidence="19" id="KW-1185">Reference proteome</keyword>
<dbReference type="InterPro" id="IPR001348">
    <property type="entry name" value="ATP_PRibTrfase_HisG"/>
</dbReference>
<evidence type="ECO:0000256" key="13">
    <source>
        <dbReference type="ARBA" id="ARBA00022840"/>
    </source>
</evidence>
<comment type="similarity">
    <text evidence="4 16">Belongs to the ATP phosphoribosyltransferase family. Short subfamily.</text>
</comment>
<sequence>MCYLSRLRFTRGAPRAPAVHPRERVLSADTSALRTPANDASVTDRLVLALPKGRILKELRPLLSHAGIIPEPAFDDDKSRLLHFATNIPNLSIIRVRSFDVATFVAFGAAHLGVAGNDVLMEFDYPEIYSPLDLGIGKCHLAVAEPAEMIASDDPTRWSHVRVATKYPEVTKRHFAARGVQAECVKLNGAMELAPTLGLCRLIVDLVSTGSTLKANGLEQVEHIANVSSRLIVNRAAFKTRPEVSQWIDTFREAVNAHQA</sequence>
<evidence type="ECO:0000256" key="11">
    <source>
        <dbReference type="ARBA" id="ARBA00022679"/>
    </source>
</evidence>
<evidence type="ECO:0000256" key="5">
    <source>
        <dbReference type="ARBA" id="ARBA00011496"/>
    </source>
</evidence>
<protein>
    <recommendedName>
        <fullName evidence="7 16">ATP phosphoribosyltransferase</fullName>
        <shortName evidence="16">ATP-PRT</shortName>
        <shortName evidence="16">ATP-PRTase</shortName>
        <ecNumber evidence="6 16">2.4.2.17</ecNumber>
    </recommendedName>
</protein>
<dbReference type="GO" id="GO:0005524">
    <property type="term" value="F:ATP binding"/>
    <property type="evidence" value="ECO:0007669"/>
    <property type="project" value="UniProtKB-KW"/>
</dbReference>
<dbReference type="PANTHER" id="PTHR21403:SF8">
    <property type="entry name" value="ATP PHOSPHORIBOSYLTRANSFERASE"/>
    <property type="match status" value="1"/>
</dbReference>
<dbReference type="Gene3D" id="3.40.190.10">
    <property type="entry name" value="Periplasmic binding protein-like II"/>
    <property type="match status" value="2"/>
</dbReference>
<dbReference type="UniPathway" id="UPA00031">
    <property type="reaction ID" value="UER00006"/>
</dbReference>
<dbReference type="PANTHER" id="PTHR21403">
    <property type="entry name" value="ATP PHOSPHORIBOSYLTRANSFERASE ATP-PRTASE"/>
    <property type="match status" value="1"/>
</dbReference>
<comment type="catalytic activity">
    <reaction evidence="1 16">
        <text>1-(5-phospho-beta-D-ribosyl)-ATP + diphosphate = 5-phospho-alpha-D-ribose 1-diphosphate + ATP</text>
        <dbReference type="Rhea" id="RHEA:18473"/>
        <dbReference type="ChEBI" id="CHEBI:30616"/>
        <dbReference type="ChEBI" id="CHEBI:33019"/>
        <dbReference type="ChEBI" id="CHEBI:58017"/>
        <dbReference type="ChEBI" id="CHEBI:73183"/>
        <dbReference type="EC" id="2.4.2.17"/>
    </reaction>
</comment>
<evidence type="ECO:0000256" key="4">
    <source>
        <dbReference type="ARBA" id="ARBA00009489"/>
    </source>
</evidence>
<evidence type="ECO:0000256" key="6">
    <source>
        <dbReference type="ARBA" id="ARBA00011946"/>
    </source>
</evidence>
<comment type="subcellular location">
    <subcellularLocation>
        <location evidence="2 16">Cytoplasm</location>
    </subcellularLocation>
</comment>
<evidence type="ECO:0000256" key="8">
    <source>
        <dbReference type="ARBA" id="ARBA00022490"/>
    </source>
</evidence>
<keyword evidence="12 16" id="KW-0547">Nucleotide-binding</keyword>
<dbReference type="Proteomes" id="UP000283458">
    <property type="component" value="Unassembled WGS sequence"/>
</dbReference>
<evidence type="ECO:0000256" key="3">
    <source>
        <dbReference type="ARBA" id="ARBA00004667"/>
    </source>
</evidence>
<dbReference type="Pfam" id="PF01634">
    <property type="entry name" value="HisG"/>
    <property type="match status" value="1"/>
</dbReference>
<evidence type="ECO:0000256" key="15">
    <source>
        <dbReference type="ARBA" id="ARBA00024861"/>
    </source>
</evidence>
<dbReference type="HAMAP" id="MF_01018">
    <property type="entry name" value="HisG_Short"/>
    <property type="match status" value="1"/>
</dbReference>
<dbReference type="FunFam" id="3.40.190.10:FF:000008">
    <property type="entry name" value="ATP phosphoribosyltransferase"/>
    <property type="match status" value="1"/>
</dbReference>
<gene>
    <name evidence="16" type="primary">hisG</name>
    <name evidence="18" type="ORF">D3877_20480</name>
</gene>
<evidence type="ECO:0000256" key="1">
    <source>
        <dbReference type="ARBA" id="ARBA00000915"/>
    </source>
</evidence>
<evidence type="ECO:0000256" key="16">
    <source>
        <dbReference type="HAMAP-Rule" id="MF_01018"/>
    </source>
</evidence>
<keyword evidence="14 16" id="KW-0368">Histidine biosynthesis</keyword>
<evidence type="ECO:0000313" key="18">
    <source>
        <dbReference type="EMBL" id="RJF79198.1"/>
    </source>
</evidence>
<accession>A0A418VRT7</accession>
<reference evidence="18 19" key="1">
    <citation type="submission" date="2018-09" db="EMBL/GenBank/DDBJ databases">
        <authorList>
            <person name="Zhu H."/>
        </authorList>
    </citation>
    <scope>NUCLEOTIDE SEQUENCE [LARGE SCALE GENOMIC DNA]</scope>
    <source>
        <strain evidence="18 19">K2W22B-5</strain>
    </source>
</reference>
<evidence type="ECO:0000256" key="2">
    <source>
        <dbReference type="ARBA" id="ARBA00004496"/>
    </source>
</evidence>
<organism evidence="18 19">
    <name type="scientific">Azospirillum cavernae</name>
    <dbReference type="NCBI Taxonomy" id="2320860"/>
    <lineage>
        <taxon>Bacteria</taxon>
        <taxon>Pseudomonadati</taxon>
        <taxon>Pseudomonadota</taxon>
        <taxon>Alphaproteobacteria</taxon>
        <taxon>Rhodospirillales</taxon>
        <taxon>Azospirillaceae</taxon>
        <taxon>Azospirillum</taxon>
    </lineage>
</organism>
<dbReference type="AlphaFoldDB" id="A0A418VRT7"/>
<evidence type="ECO:0000256" key="7">
    <source>
        <dbReference type="ARBA" id="ARBA00020998"/>
    </source>
</evidence>
<name>A0A418VRT7_9PROT</name>
<keyword evidence="8 16" id="KW-0963">Cytoplasm</keyword>
<dbReference type="GO" id="GO:0000105">
    <property type="term" value="P:L-histidine biosynthetic process"/>
    <property type="evidence" value="ECO:0007669"/>
    <property type="project" value="UniProtKB-UniRule"/>
</dbReference>
<dbReference type="InterPro" id="IPR013820">
    <property type="entry name" value="ATP_PRibTrfase_cat"/>
</dbReference>
<dbReference type="EMBL" id="QYUL01000003">
    <property type="protein sequence ID" value="RJF79198.1"/>
    <property type="molecule type" value="Genomic_DNA"/>
</dbReference>
<dbReference type="GO" id="GO:0005737">
    <property type="term" value="C:cytoplasm"/>
    <property type="evidence" value="ECO:0007669"/>
    <property type="project" value="UniProtKB-SubCell"/>
</dbReference>
<keyword evidence="11 16" id="KW-0808">Transferase</keyword>
<dbReference type="InterPro" id="IPR024893">
    <property type="entry name" value="ATP_PRibTrfase_HisG_short"/>
</dbReference>
<evidence type="ECO:0000256" key="9">
    <source>
        <dbReference type="ARBA" id="ARBA00022605"/>
    </source>
</evidence>
<keyword evidence="9 16" id="KW-0028">Amino-acid biosynthesis</keyword>
<comment type="function">
    <text evidence="15 16">Catalyzes the condensation of ATP and 5-phosphoribose 1-diphosphate to form N'-(5'-phosphoribosyl)-ATP (PR-ATP). Has a crucial role in the pathway because the rate of histidine biosynthesis seems to be controlled primarily by regulation of HisG enzymatic activity.</text>
</comment>
<dbReference type="EC" id="2.4.2.17" evidence="6 16"/>
<evidence type="ECO:0000259" key="17">
    <source>
        <dbReference type="Pfam" id="PF01634"/>
    </source>
</evidence>
<dbReference type="CDD" id="cd13595">
    <property type="entry name" value="PBP2_HisGs"/>
    <property type="match status" value="1"/>
</dbReference>
<dbReference type="SUPFAM" id="SSF53850">
    <property type="entry name" value="Periplasmic binding protein-like II"/>
    <property type="match status" value="1"/>
</dbReference>
<comment type="subunit">
    <text evidence="5 16">Heteromultimer composed of HisG and HisZ subunits.</text>
</comment>
<evidence type="ECO:0000313" key="19">
    <source>
        <dbReference type="Proteomes" id="UP000283458"/>
    </source>
</evidence>
<proteinExistence type="inferred from homology"/>
<evidence type="ECO:0000256" key="10">
    <source>
        <dbReference type="ARBA" id="ARBA00022676"/>
    </source>
</evidence>
<evidence type="ECO:0000256" key="14">
    <source>
        <dbReference type="ARBA" id="ARBA00023102"/>
    </source>
</evidence>
<keyword evidence="10 16" id="KW-0328">Glycosyltransferase</keyword>
<comment type="pathway">
    <text evidence="3 16">Amino-acid biosynthesis; L-histidine biosynthesis; L-histidine from 5-phospho-alpha-D-ribose 1-diphosphate: step 1/9.</text>
</comment>
<feature type="domain" description="ATP phosphoribosyltransferase catalytic" evidence="17">
    <location>
        <begin position="97"/>
        <end position="251"/>
    </location>
</feature>